<proteinExistence type="predicted"/>
<sequence>MTQLVGTFKNGENKTHRWSFGEWRSDQSPRVIQQELERLTELAILDEAGIEIFKTVVAAAFVQTTETVIFGLESEPREEDTEDELQQTIEELLPKEAKGQKLTLTEQIDLLFTHQPSGSRLKGFRFEALEDFQIEESDGQLQVILRRSPNDLL</sequence>
<dbReference type="EMBL" id="JAFLVR010000008">
    <property type="protein sequence ID" value="MBO0451442.1"/>
    <property type="molecule type" value="Genomic_DNA"/>
</dbReference>
<protein>
    <submittedName>
        <fullName evidence="1">Uncharacterized protein</fullName>
    </submittedName>
</protein>
<evidence type="ECO:0000313" key="2">
    <source>
        <dbReference type="Proteomes" id="UP000664495"/>
    </source>
</evidence>
<evidence type="ECO:0000313" key="1">
    <source>
        <dbReference type="EMBL" id="MBO0451442.1"/>
    </source>
</evidence>
<organism evidence="1 2">
    <name type="scientific">Candidatus Enterococcus murrayae</name>
    <dbReference type="NCBI Taxonomy" id="2815321"/>
    <lineage>
        <taxon>Bacteria</taxon>
        <taxon>Bacillati</taxon>
        <taxon>Bacillota</taxon>
        <taxon>Bacilli</taxon>
        <taxon>Lactobacillales</taxon>
        <taxon>Enterococcaceae</taxon>
        <taxon>Enterococcus</taxon>
    </lineage>
</organism>
<reference evidence="1 2" key="1">
    <citation type="submission" date="2021-03" db="EMBL/GenBank/DDBJ databases">
        <title>Enterococcal diversity collection.</title>
        <authorList>
            <person name="Gilmore M.S."/>
            <person name="Schwartzman J."/>
            <person name="Van Tyne D."/>
            <person name="Martin M."/>
            <person name="Earl A.M."/>
            <person name="Manson A.L."/>
            <person name="Straub T."/>
            <person name="Salamzade R."/>
            <person name="Saavedra J."/>
            <person name="Lebreton F."/>
            <person name="Prichula J."/>
            <person name="Schaufler K."/>
            <person name="Gaca A."/>
            <person name="Sgardioli B."/>
            <person name="Wagenaar J."/>
            <person name="Strong T."/>
        </authorList>
    </citation>
    <scope>NUCLEOTIDE SEQUENCE [LARGE SCALE GENOMIC DNA]</scope>
    <source>
        <strain evidence="1 2">MJM16</strain>
    </source>
</reference>
<name>A0ABS3HEL4_9ENTE</name>
<accession>A0ABS3HEL4</accession>
<dbReference type="Proteomes" id="UP000664495">
    <property type="component" value="Unassembled WGS sequence"/>
</dbReference>
<gene>
    <name evidence="1" type="ORF">JZO85_04125</name>
</gene>
<comment type="caution">
    <text evidence="1">The sequence shown here is derived from an EMBL/GenBank/DDBJ whole genome shotgun (WGS) entry which is preliminary data.</text>
</comment>
<dbReference type="RefSeq" id="WP_207107249.1">
    <property type="nucleotide sequence ID" value="NZ_JAFLVR010000008.1"/>
</dbReference>
<dbReference type="InterPro" id="IPR021321">
    <property type="entry name" value="DUF2922"/>
</dbReference>
<dbReference type="Pfam" id="PF11148">
    <property type="entry name" value="DUF2922"/>
    <property type="match status" value="1"/>
</dbReference>
<keyword evidence="2" id="KW-1185">Reference proteome</keyword>